<dbReference type="RefSeq" id="WP_262655209.1">
    <property type="nucleotide sequence ID" value="NZ_JAOQKE010000016.1"/>
</dbReference>
<dbReference type="SUPFAM" id="SSF46955">
    <property type="entry name" value="Putative DNA-binding domain"/>
    <property type="match status" value="1"/>
</dbReference>
<dbReference type="EMBL" id="JAOQKE010000016">
    <property type="protein sequence ID" value="MCU6725966.1"/>
    <property type="molecule type" value="Genomic_DNA"/>
</dbReference>
<dbReference type="InterPro" id="IPR010093">
    <property type="entry name" value="SinI_DNA-bd"/>
</dbReference>
<proteinExistence type="predicted"/>
<sequence length="100" mass="11866">MDEKGKMNTGEYEELAMEENVALANYRRKKLVQTGERGRNGNLQYLTIDEAAFMAKVSWSMINVWYTKGYFPVVKIRNHVRIKRKEFEAWLEKRNTERGC</sequence>
<dbReference type="Proteomes" id="UP001652338">
    <property type="component" value="Unassembled WGS sequence"/>
</dbReference>
<dbReference type="InterPro" id="IPR009061">
    <property type="entry name" value="DNA-bd_dom_put_sf"/>
</dbReference>
<name>A0ABT2SN69_9FIRM</name>
<keyword evidence="3" id="KW-1185">Reference proteome</keyword>
<dbReference type="InterPro" id="IPR041657">
    <property type="entry name" value="HTH_17"/>
</dbReference>
<reference evidence="2 3" key="1">
    <citation type="journal article" date="2021" name="ISME Commun">
        <title>Automated analysis of genomic sequences facilitates high-throughput and comprehensive description of bacteria.</title>
        <authorList>
            <person name="Hitch T.C.A."/>
        </authorList>
    </citation>
    <scope>NUCLEOTIDE SEQUENCE [LARGE SCALE GENOMIC DNA]</scope>
    <source>
        <strain evidence="2 3">Sanger_29</strain>
    </source>
</reference>
<organism evidence="2 3">
    <name type="scientific">Muricoprocola aceti</name>
    <dbReference type="NCBI Taxonomy" id="2981772"/>
    <lineage>
        <taxon>Bacteria</taxon>
        <taxon>Bacillati</taxon>
        <taxon>Bacillota</taxon>
        <taxon>Clostridia</taxon>
        <taxon>Lachnospirales</taxon>
        <taxon>Lachnospiraceae</taxon>
        <taxon>Muricoprocola</taxon>
    </lineage>
</organism>
<gene>
    <name evidence="2" type="ORF">OCV47_11520</name>
</gene>
<evidence type="ECO:0000259" key="1">
    <source>
        <dbReference type="Pfam" id="PF12728"/>
    </source>
</evidence>
<evidence type="ECO:0000313" key="3">
    <source>
        <dbReference type="Proteomes" id="UP001652338"/>
    </source>
</evidence>
<comment type="caution">
    <text evidence="2">The sequence shown here is derived from an EMBL/GenBank/DDBJ whole genome shotgun (WGS) entry which is preliminary data.</text>
</comment>
<protein>
    <submittedName>
        <fullName evidence="2">Helix-turn-helix domain-containing protein</fullName>
    </submittedName>
</protein>
<evidence type="ECO:0000313" key="2">
    <source>
        <dbReference type="EMBL" id="MCU6725966.1"/>
    </source>
</evidence>
<dbReference type="Pfam" id="PF12728">
    <property type="entry name" value="HTH_17"/>
    <property type="match status" value="1"/>
</dbReference>
<dbReference type="NCBIfam" id="TIGR01764">
    <property type="entry name" value="excise"/>
    <property type="match status" value="1"/>
</dbReference>
<feature type="domain" description="Helix-turn-helix" evidence="1">
    <location>
        <begin position="45"/>
        <end position="94"/>
    </location>
</feature>
<accession>A0ABT2SN69</accession>